<sequence length="242" mass="26791">MDTIVCIPMSIKGPEELLPLVMNETGGKYLYAGSILMSVEHKFSAHCEFGEHDDQISVAFQLGGQGSISGEDIATLDTHQCVLYLIWPNAGLNELYRLHALINVCLDCGGLGVKFENSGVAHSAADWRAKNFAEDTLDLLQSHVMLVGCETHFYSTGMHIFGMPDAAVPASVENREAAFLLTEFNHYQMCESPVFEEGHTFSTSADAPYYRISRKDDWINADEECFANPFGRYLLEPLDLPA</sequence>
<name>A0A517PIF5_9PLAN</name>
<organism evidence="1 2">
    <name type="scientific">Gimesia chilikensis</name>
    <dbReference type="NCBI Taxonomy" id="2605989"/>
    <lineage>
        <taxon>Bacteria</taxon>
        <taxon>Pseudomonadati</taxon>
        <taxon>Planctomycetota</taxon>
        <taxon>Planctomycetia</taxon>
        <taxon>Planctomycetales</taxon>
        <taxon>Planctomycetaceae</taxon>
        <taxon>Gimesia</taxon>
    </lineage>
</organism>
<reference evidence="1 2" key="1">
    <citation type="submission" date="2019-02" db="EMBL/GenBank/DDBJ databases">
        <title>Deep-cultivation of Planctomycetes and their phenomic and genomic characterization uncovers novel biology.</title>
        <authorList>
            <person name="Wiegand S."/>
            <person name="Jogler M."/>
            <person name="Boedeker C."/>
            <person name="Pinto D."/>
            <person name="Vollmers J."/>
            <person name="Rivas-Marin E."/>
            <person name="Kohn T."/>
            <person name="Peeters S.H."/>
            <person name="Heuer A."/>
            <person name="Rast P."/>
            <person name="Oberbeckmann S."/>
            <person name="Bunk B."/>
            <person name="Jeske O."/>
            <person name="Meyerdierks A."/>
            <person name="Storesund J.E."/>
            <person name="Kallscheuer N."/>
            <person name="Luecker S."/>
            <person name="Lage O.M."/>
            <person name="Pohl T."/>
            <person name="Merkel B.J."/>
            <person name="Hornburger P."/>
            <person name="Mueller R.-W."/>
            <person name="Bruemmer F."/>
            <person name="Labrenz M."/>
            <person name="Spormann A.M."/>
            <person name="Op den Camp H."/>
            <person name="Overmann J."/>
            <person name="Amann R."/>
            <person name="Jetten M.S.M."/>
            <person name="Mascher T."/>
            <person name="Medema M.H."/>
            <person name="Devos D.P."/>
            <person name="Kaster A.-K."/>
            <person name="Ovreas L."/>
            <person name="Rohde M."/>
            <person name="Galperin M.Y."/>
            <person name="Jogler C."/>
        </authorList>
    </citation>
    <scope>NUCLEOTIDE SEQUENCE [LARGE SCALE GENOMIC DNA]</scope>
    <source>
        <strain evidence="1 2">HG66A1</strain>
    </source>
</reference>
<evidence type="ECO:0000313" key="1">
    <source>
        <dbReference type="EMBL" id="QDT19163.1"/>
    </source>
</evidence>
<gene>
    <name evidence="1" type="ORF">HG66A1_09270</name>
</gene>
<evidence type="ECO:0000313" key="2">
    <source>
        <dbReference type="Proteomes" id="UP000320421"/>
    </source>
</evidence>
<keyword evidence="2" id="KW-1185">Reference proteome</keyword>
<proteinExistence type="predicted"/>
<dbReference type="AlphaFoldDB" id="A0A517PIF5"/>
<protein>
    <submittedName>
        <fullName evidence="1">Uncharacterized protein</fullName>
    </submittedName>
</protein>
<dbReference type="RefSeq" id="WP_145181043.1">
    <property type="nucleotide sequence ID" value="NZ_CP036266.1"/>
</dbReference>
<dbReference type="OrthoDB" id="4158605at2"/>
<dbReference type="EMBL" id="CP036266">
    <property type="protein sequence ID" value="QDT19163.1"/>
    <property type="molecule type" value="Genomic_DNA"/>
</dbReference>
<dbReference type="Proteomes" id="UP000320421">
    <property type="component" value="Chromosome"/>
</dbReference>
<accession>A0A517PIF5</accession>